<dbReference type="AlphaFoldDB" id="L8N3F0"/>
<keyword evidence="6 8" id="KW-0057">Aromatic amino acid biosynthesis</keyword>
<reference evidence="10 11" key="1">
    <citation type="journal article" date="2013" name="Proc. Natl. Acad. Sci. U.S.A.">
        <title>Improving the coverage of the cyanobacterial phylum using diversity-driven genome sequencing.</title>
        <authorList>
            <person name="Shih P.M."/>
            <person name="Wu D."/>
            <person name="Latifi A."/>
            <person name="Axen S.D."/>
            <person name="Fewer D.P."/>
            <person name="Talla E."/>
            <person name="Calteau A."/>
            <person name="Cai F."/>
            <person name="Tandeau de Marsac N."/>
            <person name="Rippka R."/>
            <person name="Herdman M."/>
            <person name="Sivonen K."/>
            <person name="Coursin T."/>
            <person name="Laurent T."/>
            <person name="Goodwin L."/>
            <person name="Nolan M."/>
            <person name="Davenport K.W."/>
            <person name="Han C.S."/>
            <person name="Rubin E.M."/>
            <person name="Eisen J.A."/>
            <person name="Woyke T."/>
            <person name="Gugger M."/>
            <person name="Kerfeld C.A."/>
        </authorList>
    </citation>
    <scope>NUCLEOTIDE SEQUENCE [LARGE SCALE GENOMIC DNA]</scope>
    <source>
        <strain evidence="10 11">PCC 7429</strain>
    </source>
</reference>
<keyword evidence="5 8" id="KW-0808">Transferase</keyword>
<dbReference type="InterPro" id="IPR013785">
    <property type="entry name" value="Aldolase_TIM"/>
</dbReference>
<keyword evidence="11" id="KW-1185">Reference proteome</keyword>
<evidence type="ECO:0000256" key="6">
    <source>
        <dbReference type="ARBA" id="ARBA00023141"/>
    </source>
</evidence>
<evidence type="ECO:0000256" key="8">
    <source>
        <dbReference type="PIRNR" id="PIRNR001361"/>
    </source>
</evidence>
<dbReference type="PANTHER" id="PTHR21225:SF10">
    <property type="entry name" value="PHOSPHO-2-DEHYDRO-3-DEOXYHEPTONATE ALDOLASE, TYR-SENSITIVE"/>
    <property type="match status" value="1"/>
</dbReference>
<dbReference type="Gene3D" id="3.20.20.70">
    <property type="entry name" value="Aldolase class I"/>
    <property type="match status" value="1"/>
</dbReference>
<dbReference type="RefSeq" id="WP_009627128.1">
    <property type="nucleotide sequence ID" value="NZ_ALWB01000076.1"/>
</dbReference>
<dbReference type="GO" id="GO:0005737">
    <property type="term" value="C:cytoplasm"/>
    <property type="evidence" value="ECO:0007669"/>
    <property type="project" value="TreeGrafter"/>
</dbReference>
<dbReference type="SUPFAM" id="SSF51569">
    <property type="entry name" value="Aldolase"/>
    <property type="match status" value="1"/>
</dbReference>
<dbReference type="NCBIfam" id="TIGR00034">
    <property type="entry name" value="aroFGH"/>
    <property type="match status" value="1"/>
</dbReference>
<organism evidence="10 11">
    <name type="scientific">Pseudanabaena biceps PCC 7429</name>
    <dbReference type="NCBI Taxonomy" id="927668"/>
    <lineage>
        <taxon>Bacteria</taxon>
        <taxon>Bacillati</taxon>
        <taxon>Cyanobacteriota</taxon>
        <taxon>Cyanophyceae</taxon>
        <taxon>Pseudanabaenales</taxon>
        <taxon>Pseudanabaenaceae</taxon>
        <taxon>Pseudanabaena</taxon>
    </lineage>
</organism>
<evidence type="ECO:0000313" key="10">
    <source>
        <dbReference type="EMBL" id="ELS32768.1"/>
    </source>
</evidence>
<dbReference type="EMBL" id="ALWB01000076">
    <property type="protein sequence ID" value="ELS32768.1"/>
    <property type="molecule type" value="Genomic_DNA"/>
</dbReference>
<comment type="pathway">
    <text evidence="2 8">Metabolic intermediate biosynthesis; chorismate biosynthesis; chorismate from D-erythrose 4-phosphate and phosphoenolpyruvate: step 1/7.</text>
</comment>
<dbReference type="PATRIC" id="fig|927668.3.peg.2412"/>
<evidence type="ECO:0000259" key="9">
    <source>
        <dbReference type="Pfam" id="PF00793"/>
    </source>
</evidence>
<evidence type="ECO:0000256" key="1">
    <source>
        <dbReference type="ARBA" id="ARBA00003726"/>
    </source>
</evidence>
<dbReference type="PANTHER" id="PTHR21225">
    <property type="entry name" value="PHOSPHO-2-DEHYDRO-3-DEOXYHEPTONATE ALDOLASE DAHP SYNTHETASE"/>
    <property type="match status" value="1"/>
</dbReference>
<dbReference type="InterPro" id="IPR006218">
    <property type="entry name" value="DAHP1/KDSA"/>
</dbReference>
<protein>
    <recommendedName>
        <fullName evidence="8">Phospho-2-dehydro-3-deoxyheptonate aldolase</fullName>
        <ecNumber evidence="8">2.5.1.54</ecNumber>
    </recommendedName>
</protein>
<keyword evidence="4 8" id="KW-0028">Amino-acid biosynthesis</keyword>
<gene>
    <name evidence="10" type="ORF">Pse7429DRAFT_2474</name>
</gene>
<dbReference type="FunFam" id="3.20.20.70:FF:000005">
    <property type="entry name" value="Phospho-2-dehydro-3-deoxyheptonate aldolase"/>
    <property type="match status" value="1"/>
</dbReference>
<dbReference type="InterPro" id="IPR006219">
    <property type="entry name" value="DAHP_synth_1"/>
</dbReference>
<dbReference type="GO" id="GO:0009423">
    <property type="term" value="P:chorismate biosynthetic process"/>
    <property type="evidence" value="ECO:0007669"/>
    <property type="project" value="UniProtKB-UniPathway"/>
</dbReference>
<dbReference type="GO" id="GO:0003849">
    <property type="term" value="F:3-deoxy-7-phosphoheptulonate synthase activity"/>
    <property type="evidence" value="ECO:0007669"/>
    <property type="project" value="UniProtKB-EC"/>
</dbReference>
<dbReference type="UniPathway" id="UPA00053">
    <property type="reaction ID" value="UER00084"/>
</dbReference>
<dbReference type="NCBIfam" id="NF009396">
    <property type="entry name" value="PRK12756.1"/>
    <property type="match status" value="1"/>
</dbReference>
<comment type="caution">
    <text evidence="10">The sequence shown here is derived from an EMBL/GenBank/DDBJ whole genome shotgun (WGS) entry which is preliminary data.</text>
</comment>
<accession>L8N3F0</accession>
<comment type="similarity">
    <text evidence="3 8">Belongs to the class-I DAHP synthase family.</text>
</comment>
<dbReference type="GO" id="GO:0008652">
    <property type="term" value="P:amino acid biosynthetic process"/>
    <property type="evidence" value="ECO:0007669"/>
    <property type="project" value="UniProtKB-KW"/>
</dbReference>
<dbReference type="PIRSF" id="PIRSF001361">
    <property type="entry name" value="DAHP_synthase"/>
    <property type="match status" value="1"/>
</dbReference>
<proteinExistence type="inferred from homology"/>
<evidence type="ECO:0000256" key="4">
    <source>
        <dbReference type="ARBA" id="ARBA00022605"/>
    </source>
</evidence>
<evidence type="ECO:0000256" key="7">
    <source>
        <dbReference type="ARBA" id="ARBA00047508"/>
    </source>
</evidence>
<comment type="catalytic activity">
    <reaction evidence="7 8">
        <text>D-erythrose 4-phosphate + phosphoenolpyruvate + H2O = 7-phospho-2-dehydro-3-deoxy-D-arabino-heptonate + phosphate</text>
        <dbReference type="Rhea" id="RHEA:14717"/>
        <dbReference type="ChEBI" id="CHEBI:15377"/>
        <dbReference type="ChEBI" id="CHEBI:16897"/>
        <dbReference type="ChEBI" id="CHEBI:43474"/>
        <dbReference type="ChEBI" id="CHEBI:58394"/>
        <dbReference type="ChEBI" id="CHEBI:58702"/>
        <dbReference type="EC" id="2.5.1.54"/>
    </reaction>
</comment>
<comment type="function">
    <text evidence="1 8">Stereospecific condensation of phosphoenolpyruvate (PEP) and D-erythrose-4-phosphate (E4P) giving rise to 3-deoxy-D-arabino-heptulosonate-7-phosphate (DAHP).</text>
</comment>
<evidence type="ECO:0000313" key="11">
    <source>
        <dbReference type="Proteomes" id="UP000011201"/>
    </source>
</evidence>
<sequence>MELKGVSPTEIANISGQVVSVVDANLNQNSDRGLDQIKTSDLHVVETCPLLAPVAVKTELPITTAIAKVVSEARARIRNILNGSDRRLLVVVGPCSIHDVKAAREYAEKLAKFRDEVSDALEIVMRVYFEKPRTTIGWKGLINDPHLNGTFDINYGIRMARGLLIDVAKLGLPCATELLDPIIPQYLADLISWTAIGARTTESQTHREMSSGLSMPVGFKNGTDGSIDVAINAMLSARQPHRFLGVSNEGLASIITTSGNPDGHIVLRGGKQGPNYDKAHVDAIANRLSDRQLQPYMMVDCSHDNSGQDYKNQPIVLQDISEQVRNGSEYIVGIMLESHLNRGKQPLKDLAKLEYGKSITDGCINFETTVEVLTDLAQAVRAGRF</sequence>
<name>L8N3F0_9CYAN</name>
<dbReference type="Proteomes" id="UP000011201">
    <property type="component" value="Unassembled WGS sequence"/>
</dbReference>
<dbReference type="EC" id="2.5.1.54" evidence="8"/>
<evidence type="ECO:0000256" key="5">
    <source>
        <dbReference type="ARBA" id="ARBA00022679"/>
    </source>
</evidence>
<evidence type="ECO:0000256" key="3">
    <source>
        <dbReference type="ARBA" id="ARBA00007985"/>
    </source>
</evidence>
<dbReference type="Pfam" id="PF00793">
    <property type="entry name" value="DAHP_synth_1"/>
    <property type="match status" value="1"/>
</dbReference>
<feature type="domain" description="DAHP synthetase I/KDSA" evidence="9">
    <location>
        <begin position="75"/>
        <end position="373"/>
    </location>
</feature>
<dbReference type="OrthoDB" id="9807331at2"/>
<dbReference type="GO" id="GO:0009073">
    <property type="term" value="P:aromatic amino acid family biosynthetic process"/>
    <property type="evidence" value="ECO:0007669"/>
    <property type="project" value="UniProtKB-KW"/>
</dbReference>
<dbReference type="NCBIfam" id="NF009395">
    <property type="entry name" value="PRK12755.1"/>
    <property type="match status" value="1"/>
</dbReference>
<evidence type="ECO:0000256" key="2">
    <source>
        <dbReference type="ARBA" id="ARBA00004688"/>
    </source>
</evidence>